<dbReference type="GO" id="GO:0004252">
    <property type="term" value="F:serine-type endopeptidase activity"/>
    <property type="evidence" value="ECO:0007669"/>
    <property type="project" value="InterPro"/>
</dbReference>
<evidence type="ECO:0000313" key="4">
    <source>
        <dbReference type="Proteomes" id="UP000245368"/>
    </source>
</evidence>
<dbReference type="Proteomes" id="UP000245368">
    <property type="component" value="Chromosome"/>
</dbReference>
<dbReference type="SUPFAM" id="SSF53474">
    <property type="entry name" value="alpha/beta-Hydrolases"/>
    <property type="match status" value="1"/>
</dbReference>
<evidence type="ECO:0000256" key="1">
    <source>
        <dbReference type="ARBA" id="ARBA00022801"/>
    </source>
</evidence>
<dbReference type="PROSITE" id="PS00708">
    <property type="entry name" value="PRO_ENDOPEP_SER"/>
    <property type="match status" value="1"/>
</dbReference>
<evidence type="ECO:0000313" key="3">
    <source>
        <dbReference type="EMBL" id="AWN23306.1"/>
    </source>
</evidence>
<dbReference type="OrthoDB" id="9780269at2"/>
<reference evidence="3 4" key="1">
    <citation type="submission" date="2018-05" db="EMBL/GenBank/DDBJ databases">
        <title>Complete Genome Sequence of Deinococcus sp. strain 17bor-2.</title>
        <authorList>
            <person name="Srinivasan S."/>
        </authorList>
    </citation>
    <scope>NUCLEOTIDE SEQUENCE [LARGE SCALE GENOMIC DNA]</scope>
    <source>
        <strain evidence="3 4">17bor-2</strain>
    </source>
</reference>
<dbReference type="Gene3D" id="3.40.50.1820">
    <property type="entry name" value="alpha/beta hydrolase"/>
    <property type="match status" value="1"/>
</dbReference>
<protein>
    <submittedName>
        <fullName evidence="3">Alpha/beta hydrolase</fullName>
    </submittedName>
</protein>
<dbReference type="Pfam" id="PF12146">
    <property type="entry name" value="Hydrolase_4"/>
    <property type="match status" value="1"/>
</dbReference>
<dbReference type="KEGG" id="dez:DKM44_08740"/>
<organism evidence="3 4">
    <name type="scientific">Deinococcus irradiatisoli</name>
    <dbReference type="NCBI Taxonomy" id="2202254"/>
    <lineage>
        <taxon>Bacteria</taxon>
        <taxon>Thermotogati</taxon>
        <taxon>Deinococcota</taxon>
        <taxon>Deinococci</taxon>
        <taxon>Deinococcales</taxon>
        <taxon>Deinococcaceae</taxon>
        <taxon>Deinococcus</taxon>
    </lineage>
</organism>
<keyword evidence="4" id="KW-1185">Reference proteome</keyword>
<accession>A0A2Z3JH12</accession>
<dbReference type="InterPro" id="IPR002471">
    <property type="entry name" value="Pept_S9_AS"/>
</dbReference>
<dbReference type="InterPro" id="IPR050261">
    <property type="entry name" value="FrsA_esterase"/>
</dbReference>
<proteinExistence type="predicted"/>
<name>A0A2Z3JH12_9DEIO</name>
<gene>
    <name evidence="3" type="ORF">DKM44_08740</name>
</gene>
<dbReference type="EMBL" id="CP029494">
    <property type="protein sequence ID" value="AWN23306.1"/>
    <property type="molecule type" value="Genomic_DNA"/>
</dbReference>
<keyword evidence="1 3" id="KW-0378">Hydrolase</keyword>
<dbReference type="GO" id="GO:0052689">
    <property type="term" value="F:carboxylic ester hydrolase activity"/>
    <property type="evidence" value="ECO:0007669"/>
    <property type="project" value="UniProtKB-ARBA"/>
</dbReference>
<dbReference type="PANTHER" id="PTHR22946:SF9">
    <property type="entry name" value="POLYKETIDE TRANSFERASE AF380"/>
    <property type="match status" value="1"/>
</dbReference>
<feature type="domain" description="Serine aminopeptidase S33" evidence="2">
    <location>
        <begin position="38"/>
        <end position="145"/>
    </location>
</feature>
<dbReference type="GO" id="GO:0006508">
    <property type="term" value="P:proteolysis"/>
    <property type="evidence" value="ECO:0007669"/>
    <property type="project" value="InterPro"/>
</dbReference>
<dbReference type="AlphaFoldDB" id="A0A2Z3JH12"/>
<dbReference type="InterPro" id="IPR029058">
    <property type="entry name" value="AB_hydrolase_fold"/>
</dbReference>
<dbReference type="InterPro" id="IPR022742">
    <property type="entry name" value="Hydrolase_4"/>
</dbReference>
<evidence type="ECO:0000259" key="2">
    <source>
        <dbReference type="Pfam" id="PF12146"/>
    </source>
</evidence>
<sequence length="255" mass="27575">METFASFKVGGQRVYGMVHLPEPDLSGPPRPAHGFPGVVILHGFTGNRGGDHRLLPLLSRHLAARGIASLRFDFRGSGESEGDFSEMTVSREVEDAVEAFDYFRNLPEIDPERAMLLGFSMGGIVAALAAPQVRPHKLALWAPALPELWLRMLPGGFMPPAILDQGGWPIGREFLLEMSRLDPLKAAAQWAASHGGEARVFHGDADQTCPPEFGVRYAQALGCDAVAIPGGTHTFESIPTTEMLYQVTGDFLAGK</sequence>
<dbReference type="RefSeq" id="WP_109827032.1">
    <property type="nucleotide sequence ID" value="NZ_CP029494.1"/>
</dbReference>
<dbReference type="PANTHER" id="PTHR22946">
    <property type="entry name" value="DIENELACTONE HYDROLASE DOMAIN-CONTAINING PROTEIN-RELATED"/>
    <property type="match status" value="1"/>
</dbReference>